<evidence type="ECO:0000313" key="6">
    <source>
        <dbReference type="Proteomes" id="UP001210380"/>
    </source>
</evidence>
<evidence type="ECO:0000256" key="1">
    <source>
        <dbReference type="ARBA" id="ARBA00004255"/>
    </source>
</evidence>
<organism evidence="5 6">
    <name type="scientific">Saccharopolyspora oryzae</name>
    <dbReference type="NCBI Taxonomy" id="2997343"/>
    <lineage>
        <taxon>Bacteria</taxon>
        <taxon>Bacillati</taxon>
        <taxon>Actinomycetota</taxon>
        <taxon>Actinomycetes</taxon>
        <taxon>Pseudonocardiales</taxon>
        <taxon>Pseudonocardiaceae</taxon>
        <taxon>Saccharopolyspora</taxon>
    </lineage>
</organism>
<dbReference type="Gene3D" id="1.10.3630.10">
    <property type="entry name" value="yeast vps74-n-term truncation variant domain like"/>
    <property type="match status" value="1"/>
</dbReference>
<dbReference type="Proteomes" id="UP001210380">
    <property type="component" value="Unassembled WGS sequence"/>
</dbReference>
<dbReference type="RefSeq" id="WP_270954485.1">
    <property type="nucleotide sequence ID" value="NZ_JAQGLA010000151.1"/>
</dbReference>
<comment type="caution">
    <text evidence="5">The sequence shown here is derived from an EMBL/GenBank/DDBJ whole genome shotgun (WGS) entry which is preliminary data.</text>
</comment>
<keyword evidence="6" id="KW-1185">Reference proteome</keyword>
<evidence type="ECO:0000313" key="5">
    <source>
        <dbReference type="EMBL" id="MDA3631148.1"/>
    </source>
</evidence>
<dbReference type="EMBL" id="JAQGLA010000151">
    <property type="protein sequence ID" value="MDA3631148.1"/>
    <property type="molecule type" value="Genomic_DNA"/>
</dbReference>
<comment type="subcellular location">
    <subcellularLocation>
        <location evidence="1">Golgi apparatus membrane</location>
        <topology evidence="1">Peripheral membrane protein</topology>
        <orientation evidence="1">Cytoplasmic side</orientation>
    </subcellularLocation>
</comment>
<evidence type="ECO:0000256" key="4">
    <source>
        <dbReference type="ARBA" id="ARBA00023136"/>
    </source>
</evidence>
<accession>A0ABT4VB01</accession>
<dbReference type="InterPro" id="IPR038261">
    <property type="entry name" value="GPP34-like_sf"/>
</dbReference>
<keyword evidence="4" id="KW-0472">Membrane</keyword>
<gene>
    <name evidence="5" type="ORF">OU415_37380</name>
</gene>
<name>A0ABT4VB01_9PSEU</name>
<dbReference type="Pfam" id="PF05719">
    <property type="entry name" value="GPP34"/>
    <property type="match status" value="1"/>
</dbReference>
<keyword evidence="2" id="KW-0333">Golgi apparatus</keyword>
<evidence type="ECO:0000256" key="3">
    <source>
        <dbReference type="ARBA" id="ARBA00023121"/>
    </source>
</evidence>
<evidence type="ECO:0000256" key="2">
    <source>
        <dbReference type="ARBA" id="ARBA00023034"/>
    </source>
</evidence>
<proteinExistence type="predicted"/>
<keyword evidence="3" id="KW-0446">Lipid-binding</keyword>
<protein>
    <submittedName>
        <fullName evidence="5">GPP34 family phosphoprotein</fullName>
    </submittedName>
</protein>
<sequence>MDSLTLPEAFVVLLQRENGSYYSTCDHTGAAELGELVLQRRVSFTGKKIQVDDPSPSGVDWIDEAIAHLQRKAGPRGKPVAAPTFIQSRRGARKRHCAALAERGLMRHEQRTALFIPYDKYFPHEETRNALIGELRSIARDERELDNRSALLAALVHATGLVHRFGFERAERKRLKEISKGEALGKAVEQVIAAATAVITTAAVTTTISAGSS</sequence>
<dbReference type="InterPro" id="IPR008628">
    <property type="entry name" value="GPP34-like"/>
</dbReference>
<reference evidence="5 6" key="1">
    <citation type="submission" date="2022-11" db="EMBL/GenBank/DDBJ databases">
        <title>Draft genome sequence of Saccharopolyspora sp. WRP15-2 isolated from rhizosphere soils of wild rice in Thailand.</title>
        <authorList>
            <person name="Duangmal K."/>
            <person name="Kammanee S."/>
            <person name="Muangham S."/>
        </authorList>
    </citation>
    <scope>NUCLEOTIDE SEQUENCE [LARGE SCALE GENOMIC DNA]</scope>
    <source>
        <strain evidence="5 6">WRP15-2</strain>
    </source>
</reference>